<proteinExistence type="predicted"/>
<dbReference type="AlphaFoldDB" id="A0A328C8L1"/>
<dbReference type="Pfam" id="PF04339">
    <property type="entry name" value="FemAB_like"/>
    <property type="match status" value="1"/>
</dbReference>
<accession>A0A328C8L1</accession>
<sequence length="421" mass="47636">MAYHPRRRPSVALGPGYGGRLTRPPPRVSPWRFYMEQLRIEIRPGVGTLDPAAWDALSADTNPFLSHAFLSTLERTGCLDEASGWVPQILCAFADDALVGALPLYLKFHSRGEFVFDWSWAEAAHRAGIPYYPKAVVAVPFSPVTGARVLVRPEAHSPAVMRALVRAAIALADQAGLSSLHFNFIRPEDRALFAELGLPIRAGIQYQWQNHDPVSGAPYTDFDGFLGAFRAKRRATIRRERRELQRAGVRARVLRGDELTDEVMRRMHRYYADTVDKFFYGERYLNEAFFVEIARAMPGALHLMMLEQEGEPFGGAFNLVDDTHLFGRYWGCERQVRFAHFEACIYAPVTWAIAQGLQVFEPGAGGDHKYERGFTPTATYSAHYIRDQRLRLAIQDFLAQEHREVDTRIDALRQIGPLKEG</sequence>
<dbReference type="SUPFAM" id="SSF55729">
    <property type="entry name" value="Acyl-CoA N-acyltransferases (Nat)"/>
    <property type="match status" value="1"/>
</dbReference>
<feature type="region of interest" description="Disordered" evidence="1">
    <location>
        <begin position="1"/>
        <end position="23"/>
    </location>
</feature>
<dbReference type="GO" id="GO:0016740">
    <property type="term" value="F:transferase activity"/>
    <property type="evidence" value="ECO:0007669"/>
    <property type="project" value="UniProtKB-KW"/>
</dbReference>
<dbReference type="PANTHER" id="PTHR47017:SF1">
    <property type="entry name" value="ACYL-COA"/>
    <property type="match status" value="1"/>
</dbReference>
<evidence type="ECO:0000313" key="2">
    <source>
        <dbReference type="EMBL" id="RAL22265.1"/>
    </source>
</evidence>
<dbReference type="InterPro" id="IPR016181">
    <property type="entry name" value="Acyl_CoA_acyltransferase"/>
</dbReference>
<evidence type="ECO:0000313" key="3">
    <source>
        <dbReference type="Proteomes" id="UP000249169"/>
    </source>
</evidence>
<protein>
    <submittedName>
        <fullName evidence="2">GNAT family N-acetyltransferase</fullName>
    </submittedName>
</protein>
<reference evidence="2 3" key="1">
    <citation type="submission" date="2018-05" db="EMBL/GenBank/DDBJ databases">
        <title>Lujinxingia marina gen. nov. sp. nov., a new facultative anaerobic member of the class Deltaproteobacteria, and proposal of Lujinxingaceae fam. nov.</title>
        <authorList>
            <person name="Li C.-M."/>
        </authorList>
    </citation>
    <scope>NUCLEOTIDE SEQUENCE [LARGE SCALE GENOMIC DNA]</scope>
    <source>
        <strain evidence="2 3">B210</strain>
    </source>
</reference>
<organism evidence="2 3">
    <name type="scientific">Lujinxingia litoralis</name>
    <dbReference type="NCBI Taxonomy" id="2211119"/>
    <lineage>
        <taxon>Bacteria</taxon>
        <taxon>Deltaproteobacteria</taxon>
        <taxon>Bradymonadales</taxon>
        <taxon>Lujinxingiaceae</taxon>
        <taxon>Lujinxingia</taxon>
    </lineage>
</organism>
<comment type="caution">
    <text evidence="2">The sequence shown here is derived from an EMBL/GenBank/DDBJ whole genome shotgun (WGS) entry which is preliminary data.</text>
</comment>
<dbReference type="PANTHER" id="PTHR47017">
    <property type="entry name" value="ACYL-COA"/>
    <property type="match status" value="1"/>
</dbReference>
<name>A0A328C8L1_9DELT</name>
<dbReference type="InterPro" id="IPR007434">
    <property type="entry name" value="FemAB-like"/>
</dbReference>
<evidence type="ECO:0000256" key="1">
    <source>
        <dbReference type="SAM" id="MobiDB-lite"/>
    </source>
</evidence>
<dbReference type="Gene3D" id="3.40.630.30">
    <property type="match status" value="1"/>
</dbReference>
<dbReference type="EMBL" id="QHKO01000004">
    <property type="protein sequence ID" value="RAL22265.1"/>
    <property type="molecule type" value="Genomic_DNA"/>
</dbReference>
<gene>
    <name evidence="2" type="ORF">DL240_10450</name>
</gene>
<keyword evidence="2" id="KW-0808">Transferase</keyword>
<dbReference type="Proteomes" id="UP000249169">
    <property type="component" value="Unassembled WGS sequence"/>
</dbReference>
<keyword evidence="3" id="KW-1185">Reference proteome</keyword>